<evidence type="ECO:0000313" key="1">
    <source>
        <dbReference type="EMBL" id="UPW41237.1"/>
    </source>
</evidence>
<accession>A0A976N1C4</accession>
<reference evidence="1" key="1">
    <citation type="submission" date="2022-02" db="EMBL/GenBank/DDBJ databases">
        <title>Towards deciphering the DNA virus diversity associated with rodent species in the families Cricetidae and Heteromyidae.</title>
        <authorList>
            <person name="Lund M."/>
            <person name="Larsen B.B."/>
            <person name="Gryseels S."/>
            <person name="Kraberger S."/>
            <person name="Rowsey D.M."/>
            <person name="Steger L."/>
            <person name="Yule K.M."/>
            <person name="Upham N.S."/>
            <person name="Worobey M."/>
            <person name="Van Doorslaer K."/>
            <person name="Varsani A."/>
        </authorList>
    </citation>
    <scope>NUCLEOTIDE SEQUENCE</scope>
    <source>
        <strain evidence="1">UA08Rod_4820</strain>
    </source>
</reference>
<name>A0A976N1C4_9VIRU</name>
<sequence>MACSQPVWIRNRRYSRKGDVGSFHNDDKKSAISLAPWDVSRQWLLVPCGRCEDCLRRLRNDWFVRIEREMNRCKRDYHQVIFITITIHPRHYDKALLDPSWFIRKWLERVRHCVGHSYKHIFFQEFGSHPEMGNEPRLHFHGFLFGLDIMYNELRQITKDLGFIWLAKANLKRARYCVKYVVKQIGCPPEAADKIVTVDGKPCKLSHLLQNRRYARRFVSAGLGDYLGDRPVPSLSVQTWGYLDFETGVCYNYAIPRYYFRYMSEDHKRSREILSADVYSRFSSDPLVRDIVDNTTKLLPSRSCLSRRNFYTWQSRQAMMFASAGCPIPSMDLPSFVDDQVLDFWQDEYDLFLIT</sequence>
<dbReference type="EMBL" id="OM869561">
    <property type="protein sequence ID" value="UPW41237.1"/>
    <property type="molecule type" value="Genomic_DNA"/>
</dbReference>
<protein>
    <submittedName>
        <fullName evidence="1">Replication initiator protein</fullName>
    </submittedName>
</protein>
<organism evidence="1">
    <name type="scientific">Sigmofec virus UA08Rod_4820</name>
    <dbReference type="NCBI Taxonomy" id="2929410"/>
    <lineage>
        <taxon>Viruses</taxon>
        <taxon>Monodnaviria</taxon>
        <taxon>Sangervirae</taxon>
        <taxon>Phixviricota</taxon>
        <taxon>Malgrandaviricetes</taxon>
        <taxon>Petitvirales</taxon>
        <taxon>Microviridae</taxon>
    </lineage>
</organism>
<proteinExistence type="predicted"/>